<dbReference type="PANTHER" id="PTHR33927">
    <property type="entry name" value="TRANSMEMBRANE PROTEIN"/>
    <property type="match status" value="1"/>
</dbReference>
<gene>
    <name evidence="3" type="ORF">HII31_08772</name>
</gene>
<feature type="region of interest" description="Disordered" evidence="1">
    <location>
        <begin position="1"/>
        <end position="45"/>
    </location>
</feature>
<sequence length="646" mass="72249">MADSQPVPVPDEDDFPDSNPHFSGTTMIEEMPSDMPSQRPTRPTLLQRQYSARVYALPPRSPTPGDLEQGIREPEVAHIARHDSDAWPVESLITVRPSERSLPQLQDLRRPSVLSRAPSDFSVASGISCEELGSPPSPILQKVQAHGPGTYRCTVKNIRKCSDSFDSIASRLEGQAKIKLQLERLSTYEEKVATKEHLEYLMKEYPLPEPKHGGRYSIFRYGFFSVYRRLFTVIFLINVATIAYAAVIAHRDSRLFTYADATNAVAANLFVGTMMRHEHSVNLIFRLMTALPLWLPLAIRRQAAKVYSYGGIHSSCGIGAFMWYLFFAVLVINNFDTGVEGEIQGLAFILACMIFIFLILMVMSYPTIRQHFHNEWEMSHRFAGWIGIALIWAQTLIITFANARDESRDPGVALIVTPSFWFLLYITGTIIYPWLRLRHRAFTVEPLSTHAARLHFQHDKVMPTCKGLKLAHSPVVECHAFASIPNPNREKGYSVIVANNGDWTKELIKNPPEKIWVKGAPVSGVVRLAFLFKRIVIVATGSGIGPCMSFFNAHPEWDVRIIWAARFPATSFGSSTVASVFAADKNALLIDTKKTGKDGLTEICYAVYKESEAEAVVIISNPVGTKEVVFALESRGVPAYGAIWDS</sequence>
<feature type="compositionally biased region" description="Polar residues" evidence="1">
    <location>
        <begin position="35"/>
        <end position="45"/>
    </location>
</feature>
<dbReference type="InterPro" id="IPR052979">
    <property type="entry name" value="Adenylate-forming_domain"/>
</dbReference>
<evidence type="ECO:0000256" key="1">
    <source>
        <dbReference type="SAM" id="MobiDB-lite"/>
    </source>
</evidence>
<feature type="transmembrane region" description="Helical" evidence="2">
    <location>
        <begin position="230"/>
        <end position="249"/>
    </location>
</feature>
<keyword evidence="2" id="KW-0472">Membrane</keyword>
<keyword evidence="2" id="KW-1133">Transmembrane helix</keyword>
<organism evidence="3 4">
    <name type="scientific">Pseudocercospora fuligena</name>
    <dbReference type="NCBI Taxonomy" id="685502"/>
    <lineage>
        <taxon>Eukaryota</taxon>
        <taxon>Fungi</taxon>
        <taxon>Dikarya</taxon>
        <taxon>Ascomycota</taxon>
        <taxon>Pezizomycotina</taxon>
        <taxon>Dothideomycetes</taxon>
        <taxon>Dothideomycetidae</taxon>
        <taxon>Mycosphaerellales</taxon>
        <taxon>Mycosphaerellaceae</taxon>
        <taxon>Pseudocercospora</taxon>
    </lineage>
</organism>
<dbReference type="Proteomes" id="UP000660729">
    <property type="component" value="Unassembled WGS sequence"/>
</dbReference>
<protein>
    <submittedName>
        <fullName evidence="3">Adenylate-forming reductase</fullName>
    </submittedName>
</protein>
<comment type="caution">
    <text evidence="3">The sequence shown here is derived from an EMBL/GenBank/DDBJ whole genome shotgun (WGS) entry which is preliminary data.</text>
</comment>
<evidence type="ECO:0000313" key="4">
    <source>
        <dbReference type="Proteomes" id="UP000660729"/>
    </source>
</evidence>
<keyword evidence="4" id="KW-1185">Reference proteome</keyword>
<evidence type="ECO:0000256" key="2">
    <source>
        <dbReference type="SAM" id="Phobius"/>
    </source>
</evidence>
<dbReference type="OrthoDB" id="3142841at2759"/>
<evidence type="ECO:0000313" key="3">
    <source>
        <dbReference type="EMBL" id="KAF7189950.1"/>
    </source>
</evidence>
<name>A0A8H6VKE0_9PEZI</name>
<feature type="transmembrane region" description="Helical" evidence="2">
    <location>
        <begin position="382"/>
        <end position="401"/>
    </location>
</feature>
<reference evidence="3" key="1">
    <citation type="submission" date="2020-04" db="EMBL/GenBank/DDBJ databases">
        <title>Draft genome resource of the tomato pathogen Pseudocercospora fuligena.</title>
        <authorList>
            <person name="Zaccaron A."/>
        </authorList>
    </citation>
    <scope>NUCLEOTIDE SEQUENCE</scope>
    <source>
        <strain evidence="3">PF001</strain>
    </source>
</reference>
<feature type="transmembrane region" description="Helical" evidence="2">
    <location>
        <begin position="306"/>
        <end position="331"/>
    </location>
</feature>
<feature type="transmembrane region" description="Helical" evidence="2">
    <location>
        <begin position="413"/>
        <end position="435"/>
    </location>
</feature>
<feature type="transmembrane region" description="Helical" evidence="2">
    <location>
        <begin position="343"/>
        <end position="362"/>
    </location>
</feature>
<proteinExistence type="predicted"/>
<keyword evidence="2" id="KW-0812">Transmembrane</keyword>
<dbReference type="AlphaFoldDB" id="A0A8H6VKE0"/>
<accession>A0A8H6VKE0</accession>
<dbReference type="PANTHER" id="PTHR33927:SF5">
    <property type="entry name" value="ENZYME, PUTATIVE (AFU_ORTHOLOGUE AFUA_8G01222)-RELATED"/>
    <property type="match status" value="1"/>
</dbReference>
<dbReference type="EMBL" id="JABCIY010000177">
    <property type="protein sequence ID" value="KAF7189950.1"/>
    <property type="molecule type" value="Genomic_DNA"/>
</dbReference>
<dbReference type="InterPro" id="IPR039261">
    <property type="entry name" value="FNR_nucleotide-bd"/>
</dbReference>
<dbReference type="SUPFAM" id="SSF52343">
    <property type="entry name" value="Ferredoxin reductase-like, C-terminal NADP-linked domain"/>
    <property type="match status" value="1"/>
</dbReference>